<evidence type="ECO:0000256" key="1">
    <source>
        <dbReference type="ARBA" id="ARBA00005594"/>
    </source>
</evidence>
<dbReference type="GO" id="GO:0005524">
    <property type="term" value="F:ATP binding"/>
    <property type="evidence" value="ECO:0007669"/>
    <property type="project" value="UniProtKB-KW"/>
</dbReference>
<feature type="region of interest" description="Disordered" evidence="10">
    <location>
        <begin position="422"/>
        <end position="441"/>
    </location>
</feature>
<reference evidence="13 14" key="1">
    <citation type="journal article" date="2013" name="Nat. Genet.">
        <title>The high-quality draft genome of peach (Prunus persica) identifies unique patterns of genetic diversity, domestication and genome evolution.</title>
        <authorList>
            <consortium name="International Peach Genome Initiative"/>
            <person name="Verde I."/>
            <person name="Abbott A.G."/>
            <person name="Scalabrin S."/>
            <person name="Jung S."/>
            <person name="Shu S."/>
            <person name="Marroni F."/>
            <person name="Zhebentyayeva T."/>
            <person name="Dettori M.T."/>
            <person name="Grimwood J."/>
            <person name="Cattonaro F."/>
            <person name="Zuccolo A."/>
            <person name="Rossini L."/>
            <person name="Jenkins J."/>
            <person name="Vendramin E."/>
            <person name="Meisel L.A."/>
            <person name="Decroocq V."/>
            <person name="Sosinski B."/>
            <person name="Prochnik S."/>
            <person name="Mitros T."/>
            <person name="Policriti A."/>
            <person name="Cipriani G."/>
            <person name="Dondini L."/>
            <person name="Ficklin S."/>
            <person name="Goodstein D.M."/>
            <person name="Xuan P."/>
            <person name="Del Fabbro C."/>
            <person name="Aramini V."/>
            <person name="Copetti D."/>
            <person name="Gonzalez S."/>
            <person name="Horner D.S."/>
            <person name="Falchi R."/>
            <person name="Lucas S."/>
            <person name="Mica E."/>
            <person name="Maldonado J."/>
            <person name="Lazzari B."/>
            <person name="Bielenberg D."/>
            <person name="Pirona R."/>
            <person name="Miculan M."/>
            <person name="Barakat A."/>
            <person name="Testolin R."/>
            <person name="Stella A."/>
            <person name="Tartarini S."/>
            <person name="Tonutti P."/>
            <person name="Arus P."/>
            <person name="Orellana A."/>
            <person name="Wells C."/>
            <person name="Main D."/>
            <person name="Vizzotto G."/>
            <person name="Silva H."/>
            <person name="Salamini F."/>
            <person name="Schmutz J."/>
            <person name="Morgante M."/>
            <person name="Rokhsar D.S."/>
        </authorList>
    </citation>
    <scope>NUCLEOTIDE SEQUENCE [LARGE SCALE GENOMIC DNA]</scope>
    <source>
        <strain evidence="14">cv. Nemared</strain>
    </source>
</reference>
<dbReference type="SUPFAM" id="SSF52374">
    <property type="entry name" value="Nucleotidylyl transferase"/>
    <property type="match status" value="1"/>
</dbReference>
<dbReference type="Gene3D" id="3.40.50.620">
    <property type="entry name" value="HUPs"/>
    <property type="match status" value="1"/>
</dbReference>
<keyword evidence="14" id="KW-1185">Reference proteome</keyword>
<proteinExistence type="inferred from homology"/>
<protein>
    <recommendedName>
        <fullName evidence="2">leucine--tRNA ligase</fullName>
        <ecNumber evidence="2">6.1.1.4</ecNumber>
    </recommendedName>
    <alternativeName>
        <fullName evidence="8">Leucyl-tRNA synthetase</fullName>
    </alternativeName>
</protein>
<keyword evidence="3 9" id="KW-0436">Ligase</keyword>
<dbReference type="GO" id="GO:0004823">
    <property type="term" value="F:leucine-tRNA ligase activity"/>
    <property type="evidence" value="ECO:0007669"/>
    <property type="project" value="UniProtKB-EC"/>
</dbReference>
<evidence type="ECO:0000256" key="5">
    <source>
        <dbReference type="ARBA" id="ARBA00022840"/>
    </source>
</evidence>
<dbReference type="Pfam" id="PF00133">
    <property type="entry name" value="tRNA-synt_1"/>
    <property type="match status" value="1"/>
</dbReference>
<dbReference type="InterPro" id="IPR014729">
    <property type="entry name" value="Rossmann-like_a/b/a_fold"/>
</dbReference>
<evidence type="ECO:0000256" key="2">
    <source>
        <dbReference type="ARBA" id="ARBA00013164"/>
    </source>
</evidence>
<evidence type="ECO:0000256" key="3">
    <source>
        <dbReference type="ARBA" id="ARBA00022598"/>
    </source>
</evidence>
<evidence type="ECO:0000259" key="11">
    <source>
        <dbReference type="Pfam" id="PF00133"/>
    </source>
</evidence>
<evidence type="ECO:0000313" key="14">
    <source>
        <dbReference type="Proteomes" id="UP000006882"/>
    </source>
</evidence>
<evidence type="ECO:0000256" key="4">
    <source>
        <dbReference type="ARBA" id="ARBA00022741"/>
    </source>
</evidence>
<gene>
    <name evidence="13" type="ORF">PRUPE_2G123100</name>
</gene>
<dbReference type="GO" id="GO:0048608">
    <property type="term" value="P:reproductive structure development"/>
    <property type="evidence" value="ECO:0007669"/>
    <property type="project" value="UniProtKB-ARBA"/>
</dbReference>
<accession>A0A251QES1</accession>
<dbReference type="InterPro" id="IPR002300">
    <property type="entry name" value="aa-tRNA-synth_Ia"/>
</dbReference>
<dbReference type="PANTHER" id="PTHR45794:SF1">
    <property type="entry name" value="LEUCINE--TRNA LIGASE, CYTOPLASMIC"/>
    <property type="match status" value="1"/>
</dbReference>
<dbReference type="PROSITE" id="PS00178">
    <property type="entry name" value="AA_TRNA_LIGASE_I"/>
    <property type="match status" value="1"/>
</dbReference>
<feature type="domain" description="Leucine--tRNA ligase RagD-binding" evidence="12">
    <location>
        <begin position="302"/>
        <end position="379"/>
    </location>
</feature>
<keyword evidence="6 9" id="KW-0648">Protein biosynthesis</keyword>
<comment type="similarity">
    <text evidence="1 9">Belongs to the class-I aminoacyl-tRNA synthetase family.</text>
</comment>
<feature type="region of interest" description="Disordered" evidence="10">
    <location>
        <begin position="144"/>
        <end position="184"/>
    </location>
</feature>
<dbReference type="PANTHER" id="PTHR45794">
    <property type="entry name" value="LEUCYL-TRNA SYNTHETASE"/>
    <property type="match status" value="1"/>
</dbReference>
<sequence>MCMVLSFIRGTTYSREKLRRRRLGSFCKNTEITAENAKSFVRRDTLRKIEEKIQNLWKEHDVYRAKSREKPPEPGEKFFGNSPFPYMNGFLHLGHAFSLSKLEFSARYHRLRGANVLLPFGFQETGMPIKASADKIAQEIQQFGHPPVFPSNKEEQGNHQEAEDANSGAPTDNKFKGKKSKATSKSSGQAYHEITKFCEASEGLNFFPPMAMEDLKDFGLGCDWSRSFITTDRNPYFDKFVGWQMRKLKDMDKSVNKYLKDWIDIMRKKLEKYKSNLDKVDKNGAPVTSLVQGKKLIGLIYVTEQFDEWKTECLRILQNNFNIETRTFAPDRVILEALQSSSLGQAKGLRQIQNLCMPFVKLKKKDAVQLGAQALDLKLPFGEVQVLEENIDLIKKQLVLEGVQVLSATNPDDRAKVGPHVKQIEQNPPFPGSPTTIFLTR</sequence>
<feature type="compositionally biased region" description="Basic and acidic residues" evidence="10">
    <location>
        <begin position="152"/>
        <end position="162"/>
    </location>
</feature>
<evidence type="ECO:0000313" key="13">
    <source>
        <dbReference type="EMBL" id="ONI22346.1"/>
    </source>
</evidence>
<dbReference type="Pfam" id="PF24810">
    <property type="entry name" value="RBD_LARS1"/>
    <property type="match status" value="1"/>
</dbReference>
<name>A0A251QES1_PRUPE</name>
<dbReference type="EMBL" id="CM007652">
    <property type="protein sequence ID" value="ONI22346.1"/>
    <property type="molecule type" value="Genomic_DNA"/>
</dbReference>
<evidence type="ECO:0000256" key="10">
    <source>
        <dbReference type="SAM" id="MobiDB-lite"/>
    </source>
</evidence>
<keyword evidence="4 9" id="KW-0547">Nucleotide-binding</keyword>
<dbReference type="GO" id="GO:0009791">
    <property type="term" value="P:post-embryonic development"/>
    <property type="evidence" value="ECO:0007669"/>
    <property type="project" value="UniProtKB-ARBA"/>
</dbReference>
<keyword evidence="5 9" id="KW-0067">ATP-binding</keyword>
<dbReference type="STRING" id="3760.A0A251QES1"/>
<dbReference type="EC" id="6.1.1.4" evidence="2"/>
<dbReference type="AlphaFoldDB" id="A0A251QES1"/>
<dbReference type="Proteomes" id="UP000006882">
    <property type="component" value="Chromosome G2"/>
</dbReference>
<dbReference type="Gramene" id="ONI22346">
    <property type="protein sequence ID" value="ONI22346"/>
    <property type="gene ID" value="PRUPE_2G123100"/>
</dbReference>
<dbReference type="GO" id="GO:0006429">
    <property type="term" value="P:leucyl-tRNA aminoacylation"/>
    <property type="evidence" value="ECO:0007669"/>
    <property type="project" value="InterPro"/>
</dbReference>
<dbReference type="InterPro" id="IPR004493">
    <property type="entry name" value="Leu-tRNA-synth_Ia_arc/euk"/>
</dbReference>
<dbReference type="InterPro" id="IPR001412">
    <property type="entry name" value="aa-tRNA-synth_I_CS"/>
</dbReference>
<evidence type="ECO:0000259" key="12">
    <source>
        <dbReference type="Pfam" id="PF24810"/>
    </source>
</evidence>
<dbReference type="InterPro" id="IPR055416">
    <property type="entry name" value="RBD_LARS1"/>
</dbReference>
<organism evidence="13 14">
    <name type="scientific">Prunus persica</name>
    <name type="common">Peach</name>
    <name type="synonym">Amygdalus persica</name>
    <dbReference type="NCBI Taxonomy" id="3760"/>
    <lineage>
        <taxon>Eukaryota</taxon>
        <taxon>Viridiplantae</taxon>
        <taxon>Streptophyta</taxon>
        <taxon>Embryophyta</taxon>
        <taxon>Tracheophyta</taxon>
        <taxon>Spermatophyta</taxon>
        <taxon>Magnoliopsida</taxon>
        <taxon>eudicotyledons</taxon>
        <taxon>Gunneridae</taxon>
        <taxon>Pentapetalae</taxon>
        <taxon>rosids</taxon>
        <taxon>fabids</taxon>
        <taxon>Rosales</taxon>
        <taxon>Rosaceae</taxon>
        <taxon>Amygdaloideae</taxon>
        <taxon>Amygdaleae</taxon>
        <taxon>Prunus</taxon>
    </lineage>
</organism>
<keyword evidence="7 9" id="KW-0030">Aminoacyl-tRNA synthetase</keyword>
<evidence type="ECO:0000256" key="9">
    <source>
        <dbReference type="RuleBase" id="RU363035"/>
    </source>
</evidence>
<evidence type="ECO:0000256" key="7">
    <source>
        <dbReference type="ARBA" id="ARBA00023146"/>
    </source>
</evidence>
<evidence type="ECO:0000256" key="8">
    <source>
        <dbReference type="ARBA" id="ARBA00030520"/>
    </source>
</evidence>
<feature type="domain" description="Aminoacyl-tRNA synthetase class Ia" evidence="11">
    <location>
        <begin position="53"/>
        <end position="136"/>
    </location>
</feature>
<evidence type="ECO:0000256" key="6">
    <source>
        <dbReference type="ARBA" id="ARBA00022917"/>
    </source>
</evidence>